<sequence length="62" mass="6714">MRFRLSPPSPPVLLVSLAVAVTAIATLYTKVPWVGHYVSTHRFWAMAAAYGILLAGVVFEGL</sequence>
<dbReference type="AlphaFoldDB" id="B2ID86"/>
<dbReference type="Proteomes" id="UP000001695">
    <property type="component" value="Chromosome"/>
</dbReference>
<dbReference type="KEGG" id="bid:Bind_0289"/>
<dbReference type="OrthoDB" id="7999338at2"/>
<evidence type="ECO:0000313" key="2">
    <source>
        <dbReference type="EMBL" id="ACB93943.1"/>
    </source>
</evidence>
<dbReference type="HOGENOM" id="CLU_208317_0_0_5"/>
<dbReference type="eggNOG" id="ENOG5033C69">
    <property type="taxonomic scope" value="Bacteria"/>
</dbReference>
<feature type="transmembrane region" description="Helical" evidence="1">
    <location>
        <begin position="43"/>
        <end position="59"/>
    </location>
</feature>
<keyword evidence="1" id="KW-0472">Membrane</keyword>
<dbReference type="EMBL" id="CP001016">
    <property type="protein sequence ID" value="ACB93943.1"/>
    <property type="molecule type" value="Genomic_DNA"/>
</dbReference>
<keyword evidence="3" id="KW-1185">Reference proteome</keyword>
<feature type="transmembrane region" description="Helical" evidence="1">
    <location>
        <begin position="12"/>
        <end position="31"/>
    </location>
</feature>
<accession>B2ID86</accession>
<dbReference type="STRING" id="395963.Bind_0289"/>
<evidence type="ECO:0000256" key="1">
    <source>
        <dbReference type="SAM" id="Phobius"/>
    </source>
</evidence>
<dbReference type="RefSeq" id="WP_012383301.1">
    <property type="nucleotide sequence ID" value="NC_010581.1"/>
</dbReference>
<organism evidence="2 3">
    <name type="scientific">Beijerinckia indica subsp. indica (strain ATCC 9039 / DSM 1715 / NCIMB 8712)</name>
    <dbReference type="NCBI Taxonomy" id="395963"/>
    <lineage>
        <taxon>Bacteria</taxon>
        <taxon>Pseudomonadati</taxon>
        <taxon>Pseudomonadota</taxon>
        <taxon>Alphaproteobacteria</taxon>
        <taxon>Hyphomicrobiales</taxon>
        <taxon>Beijerinckiaceae</taxon>
        <taxon>Beijerinckia</taxon>
    </lineage>
</organism>
<protein>
    <submittedName>
        <fullName evidence="2">Uncharacterized protein</fullName>
    </submittedName>
</protein>
<proteinExistence type="predicted"/>
<reference evidence="3" key="1">
    <citation type="submission" date="2008-03" db="EMBL/GenBank/DDBJ databases">
        <title>Complete sequence of chromosome of Beijerinckia indica subsp. indica ATCC 9039.</title>
        <authorList>
            <consortium name="US DOE Joint Genome Institute"/>
            <person name="Copeland A."/>
            <person name="Lucas S."/>
            <person name="Lapidus A."/>
            <person name="Glavina del Rio T."/>
            <person name="Dalin E."/>
            <person name="Tice H."/>
            <person name="Bruce D."/>
            <person name="Goodwin L."/>
            <person name="Pitluck S."/>
            <person name="LaButti K."/>
            <person name="Schmutz J."/>
            <person name="Larimer F."/>
            <person name="Land M."/>
            <person name="Hauser L."/>
            <person name="Kyrpides N."/>
            <person name="Mikhailova N."/>
            <person name="Dunfield P.F."/>
            <person name="Dedysh S.N."/>
            <person name="Liesack W."/>
            <person name="Saw J.H."/>
            <person name="Alam M."/>
            <person name="Chen Y."/>
            <person name="Murrell J.C."/>
            <person name="Richardson P."/>
        </authorList>
    </citation>
    <scope>NUCLEOTIDE SEQUENCE [LARGE SCALE GENOMIC DNA]</scope>
    <source>
        <strain evidence="3">ATCC 9039 / DSM 1715 / NCIMB 8712</strain>
    </source>
</reference>
<keyword evidence="1" id="KW-1133">Transmembrane helix</keyword>
<gene>
    <name evidence="2" type="ordered locus">Bind_0289</name>
</gene>
<keyword evidence="1" id="KW-0812">Transmembrane</keyword>
<reference evidence="2 3" key="2">
    <citation type="journal article" date="2010" name="J. Bacteriol.">
        <title>Complete genome sequence of Beijerinckia indica subsp. indica.</title>
        <authorList>
            <person name="Tamas I."/>
            <person name="Dedysh S.N."/>
            <person name="Liesack W."/>
            <person name="Stott M.B."/>
            <person name="Alam M."/>
            <person name="Murrell J.C."/>
            <person name="Dunfield P.F."/>
        </authorList>
    </citation>
    <scope>NUCLEOTIDE SEQUENCE [LARGE SCALE GENOMIC DNA]</scope>
    <source>
        <strain evidence="3">ATCC 9039 / DSM 1715 / NCIMB 8712</strain>
    </source>
</reference>
<evidence type="ECO:0000313" key="3">
    <source>
        <dbReference type="Proteomes" id="UP000001695"/>
    </source>
</evidence>
<name>B2ID86_BEII9</name>